<keyword evidence="7 10" id="KW-0256">Endoplasmic reticulum</keyword>
<evidence type="ECO:0000256" key="2">
    <source>
        <dbReference type="ARBA" id="ARBA00004922"/>
    </source>
</evidence>
<feature type="transmembrane region" description="Helical" evidence="10">
    <location>
        <begin position="325"/>
        <end position="342"/>
    </location>
</feature>
<keyword evidence="9 10" id="KW-0472">Membrane</keyword>
<sequence>MPSRGQVPLAAAAAQKLDSVAISKKCPIIPYHVVLTAIFSVGLISAAFATIPDCDEVFNYWEPTHYLSYGDGLQTWEYSPAYAIRSWLYVGLHSLVTLPFSLVPNFDKSHIFLILRTILAGIVSVSQAELYNALSRSISPEVGLLFILISVPSAGMFQATPTYLPSSFAMSFVTFGIAEFLKTPVSISRALTYFSVAGFLGWPFCLALVIPQLLLWGHNDGRARGIISMVQHTVCSIWPPLIVLAITIGIDSLAYRKLVFVPLNIVLYNVFGGSERGPDLYGTEPWWYYIANLSLNFNIVAMAAFASILVVVISSFILPTGVTRQQFVLLLPFYLWLVIFSLQPHKEERFMFPAYPALCINAAMSMSWVKGFVLFVGSRLKIQPKAATFWGTSLVAGLLVISALISTSRTIAITIAYSAPKKIYRSDQNIYGNVCFGKEWYRFPSSYFLPLGARPRFIKSAFTGLLPGAFAETNAPFRDGTWIVPENMNDLNQEDYSKYTPIDECDYLVDSYFSGREEQAGPLEPNYILDTENWSRVTCHRFLDAAKTPFLSRALWLPSLVYRDQRVWGEYCILKRKRRTKT</sequence>
<dbReference type="EMBL" id="JAVHJM010000002">
    <property type="protein sequence ID" value="KAK6518532.1"/>
    <property type="molecule type" value="Genomic_DNA"/>
</dbReference>
<gene>
    <name evidence="11" type="primary">ALG9_1</name>
    <name evidence="11" type="ORF">TWF506_005672</name>
</gene>
<dbReference type="Proteomes" id="UP001307849">
    <property type="component" value="Unassembled WGS sequence"/>
</dbReference>
<keyword evidence="6 10" id="KW-0812">Transmembrane</keyword>
<keyword evidence="5" id="KW-0808">Transferase</keyword>
<dbReference type="InterPro" id="IPR005599">
    <property type="entry name" value="GPI_mannosylTrfase"/>
</dbReference>
<feature type="transmembrane region" description="Helical" evidence="10">
    <location>
        <begin position="138"/>
        <end position="157"/>
    </location>
</feature>
<comment type="similarity">
    <text evidence="3 10">Belongs to the glycosyltransferase 22 family.</text>
</comment>
<feature type="transmembrane region" description="Helical" evidence="10">
    <location>
        <begin position="286"/>
        <end position="313"/>
    </location>
</feature>
<protein>
    <recommendedName>
        <fullName evidence="10">Mannosyltransferase</fullName>
        <ecNumber evidence="10">2.4.1.-</ecNumber>
    </recommendedName>
</protein>
<dbReference type="PANTHER" id="PTHR22760">
    <property type="entry name" value="GLYCOSYLTRANSFERASE"/>
    <property type="match status" value="1"/>
</dbReference>
<dbReference type="GO" id="GO:0006487">
    <property type="term" value="P:protein N-linked glycosylation"/>
    <property type="evidence" value="ECO:0007669"/>
    <property type="project" value="TreeGrafter"/>
</dbReference>
<reference evidence="11 12" key="1">
    <citation type="submission" date="2019-10" db="EMBL/GenBank/DDBJ databases">
        <authorList>
            <person name="Palmer J.M."/>
        </authorList>
    </citation>
    <scope>NUCLEOTIDE SEQUENCE [LARGE SCALE GENOMIC DNA]</scope>
    <source>
        <strain evidence="11 12">TWF506</strain>
    </source>
</reference>
<proteinExistence type="inferred from homology"/>
<evidence type="ECO:0000313" key="12">
    <source>
        <dbReference type="Proteomes" id="UP001307849"/>
    </source>
</evidence>
<evidence type="ECO:0000256" key="3">
    <source>
        <dbReference type="ARBA" id="ARBA00007063"/>
    </source>
</evidence>
<evidence type="ECO:0000313" key="11">
    <source>
        <dbReference type="EMBL" id="KAK6518532.1"/>
    </source>
</evidence>
<evidence type="ECO:0000256" key="6">
    <source>
        <dbReference type="ARBA" id="ARBA00022692"/>
    </source>
</evidence>
<evidence type="ECO:0000256" key="8">
    <source>
        <dbReference type="ARBA" id="ARBA00022989"/>
    </source>
</evidence>
<dbReference type="PANTHER" id="PTHR22760:SF2">
    <property type="entry name" value="ALPHA-1,2-MANNOSYLTRANSFERASE ALG9"/>
    <property type="match status" value="1"/>
</dbReference>
<feature type="transmembrane region" description="Helical" evidence="10">
    <location>
        <begin position="193"/>
        <end position="214"/>
    </location>
</feature>
<feature type="transmembrane region" description="Helical" evidence="10">
    <location>
        <begin position="354"/>
        <end position="375"/>
    </location>
</feature>
<dbReference type="GO" id="GO:0000026">
    <property type="term" value="F:alpha-1,2-mannosyltransferase activity"/>
    <property type="evidence" value="ECO:0007669"/>
    <property type="project" value="TreeGrafter"/>
</dbReference>
<dbReference type="AlphaFoldDB" id="A0AAN8RX05"/>
<evidence type="ECO:0000256" key="9">
    <source>
        <dbReference type="ARBA" id="ARBA00023136"/>
    </source>
</evidence>
<dbReference type="Pfam" id="PF03901">
    <property type="entry name" value="Glyco_transf_22"/>
    <property type="match status" value="1"/>
</dbReference>
<feature type="transmembrane region" description="Helical" evidence="10">
    <location>
        <begin position="29"/>
        <end position="51"/>
    </location>
</feature>
<comment type="caution">
    <text evidence="11">The sequence shown here is derived from an EMBL/GenBank/DDBJ whole genome shotgun (WGS) entry which is preliminary data.</text>
</comment>
<keyword evidence="12" id="KW-1185">Reference proteome</keyword>
<evidence type="ECO:0000256" key="4">
    <source>
        <dbReference type="ARBA" id="ARBA00022676"/>
    </source>
</evidence>
<feature type="transmembrane region" description="Helical" evidence="10">
    <location>
        <begin position="387"/>
        <end position="405"/>
    </location>
</feature>
<accession>A0AAN8RX05</accession>
<evidence type="ECO:0000256" key="1">
    <source>
        <dbReference type="ARBA" id="ARBA00004477"/>
    </source>
</evidence>
<feature type="transmembrane region" description="Helical" evidence="10">
    <location>
        <begin position="109"/>
        <end position="126"/>
    </location>
</feature>
<comment type="subcellular location">
    <subcellularLocation>
        <location evidence="1 10">Endoplasmic reticulum membrane</location>
        <topology evidence="1 10">Multi-pass membrane protein</topology>
    </subcellularLocation>
</comment>
<dbReference type="GO" id="GO:0005789">
    <property type="term" value="C:endoplasmic reticulum membrane"/>
    <property type="evidence" value="ECO:0007669"/>
    <property type="project" value="UniProtKB-SubCell"/>
</dbReference>
<evidence type="ECO:0000256" key="10">
    <source>
        <dbReference type="RuleBase" id="RU363075"/>
    </source>
</evidence>
<name>A0AAN8RX05_9PEZI</name>
<keyword evidence="4 10" id="KW-0328">Glycosyltransferase</keyword>
<comment type="pathway">
    <text evidence="2">Protein modification; protein glycosylation.</text>
</comment>
<evidence type="ECO:0000256" key="7">
    <source>
        <dbReference type="ARBA" id="ARBA00022824"/>
    </source>
</evidence>
<feature type="transmembrane region" description="Helical" evidence="10">
    <location>
        <begin position="226"/>
        <end position="246"/>
    </location>
</feature>
<keyword evidence="8 10" id="KW-1133">Transmembrane helix</keyword>
<evidence type="ECO:0000256" key="5">
    <source>
        <dbReference type="ARBA" id="ARBA00022679"/>
    </source>
</evidence>
<dbReference type="EC" id="2.4.1.-" evidence="10"/>
<organism evidence="11 12">
    <name type="scientific">Arthrobotrys conoides</name>
    <dbReference type="NCBI Taxonomy" id="74498"/>
    <lineage>
        <taxon>Eukaryota</taxon>
        <taxon>Fungi</taxon>
        <taxon>Dikarya</taxon>
        <taxon>Ascomycota</taxon>
        <taxon>Pezizomycotina</taxon>
        <taxon>Orbiliomycetes</taxon>
        <taxon>Orbiliales</taxon>
        <taxon>Orbiliaceae</taxon>
        <taxon>Arthrobotrys</taxon>
    </lineage>
</organism>